<dbReference type="InterPro" id="IPR036866">
    <property type="entry name" value="RibonucZ/Hydroxyglut_hydro"/>
</dbReference>
<evidence type="ECO:0000256" key="6">
    <source>
        <dbReference type="ARBA" id="ARBA00023004"/>
    </source>
</evidence>
<keyword evidence="11" id="KW-0808">Transferase</keyword>
<dbReference type="GO" id="GO:0046872">
    <property type="term" value="F:metal ion binding"/>
    <property type="evidence" value="ECO:0007669"/>
    <property type="project" value="UniProtKB-KW"/>
</dbReference>
<dbReference type="InterPro" id="IPR000192">
    <property type="entry name" value="Aminotrans_V_dom"/>
</dbReference>
<dbReference type="SUPFAM" id="SSF56281">
    <property type="entry name" value="Metallo-hydrolase/oxidoreductase"/>
    <property type="match status" value="1"/>
</dbReference>
<dbReference type="Gene3D" id="1.10.260.50">
    <property type="match status" value="1"/>
</dbReference>
<dbReference type="Pfam" id="PF00581">
    <property type="entry name" value="Rhodanese"/>
    <property type="match status" value="1"/>
</dbReference>
<evidence type="ECO:0000256" key="7">
    <source>
        <dbReference type="ARBA" id="ARBA00023014"/>
    </source>
</evidence>
<dbReference type="Gene3D" id="3.40.250.10">
    <property type="entry name" value="Rhodanese-like domain"/>
    <property type="match status" value="1"/>
</dbReference>
<accession>A0A6N6VVA3</accession>
<dbReference type="SUPFAM" id="SSF52821">
    <property type="entry name" value="Rhodanese/Cell cycle control phosphatase"/>
    <property type="match status" value="1"/>
</dbReference>
<feature type="domain" description="Rhodanese" evidence="10">
    <location>
        <begin position="744"/>
        <end position="800"/>
    </location>
</feature>
<comment type="caution">
    <text evidence="11">The sequence shown here is derived from an EMBL/GenBank/DDBJ whole genome shotgun (WGS) entry which is preliminary data.</text>
</comment>
<dbReference type="PROSITE" id="PS00595">
    <property type="entry name" value="AA_TRANSFER_CLASS_5"/>
    <property type="match status" value="1"/>
</dbReference>
<evidence type="ECO:0000256" key="1">
    <source>
        <dbReference type="ARBA" id="ARBA00001933"/>
    </source>
</evidence>
<evidence type="ECO:0000313" key="11">
    <source>
        <dbReference type="EMBL" id="KAB8038669.1"/>
    </source>
</evidence>
<dbReference type="EMBL" id="WFLM01000003">
    <property type="protein sequence ID" value="KAB8038669.1"/>
    <property type="molecule type" value="Genomic_DNA"/>
</dbReference>
<dbReference type="InterPro" id="IPR036873">
    <property type="entry name" value="Rhodanese-like_dom_sf"/>
</dbReference>
<evidence type="ECO:0000313" key="12">
    <source>
        <dbReference type="Proteomes" id="UP000437748"/>
    </source>
</evidence>
<keyword evidence="11" id="KW-0032">Aminotransferase</keyword>
<dbReference type="Gene3D" id="3.40.640.10">
    <property type="entry name" value="Type I PLP-dependent aspartate aminotransferase-like (Major domain)"/>
    <property type="match status" value="1"/>
</dbReference>
<comment type="similarity">
    <text evidence="2">Belongs to the class-V pyridoxal-phosphate-dependent aminotransferase family. NifS/IscS subfamily.</text>
</comment>
<evidence type="ECO:0000256" key="5">
    <source>
        <dbReference type="ARBA" id="ARBA00022898"/>
    </source>
</evidence>
<dbReference type="GO" id="GO:0031071">
    <property type="term" value="F:cysteine desulfurase activity"/>
    <property type="evidence" value="ECO:0007669"/>
    <property type="project" value="UniProtKB-EC"/>
</dbReference>
<dbReference type="SUPFAM" id="SSF53383">
    <property type="entry name" value="PLP-dependent transferases"/>
    <property type="match status" value="1"/>
</dbReference>
<name>A0A6N6VVA3_9BACT</name>
<evidence type="ECO:0000256" key="2">
    <source>
        <dbReference type="ARBA" id="ARBA00006490"/>
    </source>
</evidence>
<organism evidence="11 12">
    <name type="scientific">Silvanigrella paludirubra</name>
    <dbReference type="NCBI Taxonomy" id="2499159"/>
    <lineage>
        <taxon>Bacteria</taxon>
        <taxon>Pseudomonadati</taxon>
        <taxon>Bdellovibrionota</taxon>
        <taxon>Oligoflexia</taxon>
        <taxon>Silvanigrellales</taxon>
        <taxon>Silvanigrellaceae</taxon>
        <taxon>Silvanigrella</taxon>
    </lineage>
</organism>
<dbReference type="SMART" id="SM00450">
    <property type="entry name" value="RHOD"/>
    <property type="match status" value="1"/>
</dbReference>
<evidence type="ECO:0000256" key="3">
    <source>
        <dbReference type="ARBA" id="ARBA00012239"/>
    </source>
</evidence>
<dbReference type="Pfam" id="PF00266">
    <property type="entry name" value="Aminotran_5"/>
    <property type="match status" value="1"/>
</dbReference>
<dbReference type="EC" id="2.8.1.7" evidence="3"/>
<dbReference type="PROSITE" id="PS50206">
    <property type="entry name" value="RHODANESE_3"/>
    <property type="match status" value="1"/>
</dbReference>
<dbReference type="Gene3D" id="3.60.15.10">
    <property type="entry name" value="Ribonuclease Z/Hydroxyacylglutathione hydrolase-like"/>
    <property type="match status" value="1"/>
</dbReference>
<sequence>MIISLIGMIYKYYESFGGKMNDSFHNSNRIYFDCNATTPILKDACQAVLCTMEKVYGNPSSTHMAGAEAKMILERARIFASEVIQAKPSEIFFTSGATEAIQISVLSLLQWISAQKKLGTNFENKKILISATEHKAVPNAVEHWCKVLGLDIEIITIPVNEKGHLNLNVIEEHAQETIFLCTMAVNNETGLITNLKNIEKIIRKQAHHIYWLVDSVQALGKIDLKLSELSIDYATFSGHKIHAPKGIGFLYLRENAPQCPLIVGGGQEQGVRSGTENLPGIAAIGVVLEKLNQRKKGIESSQLRSEKELFEFRNILLNALNEAFPSIEFNTDLEESVPTTLNFSIYGLLSKEIMNAFDAAGISISGGSACNSKSIEYSHVLCAMNLPEWKKASGVRLSFSMMTTKNEILNGVQAILAAGKAFRNSCLNLSCSIENNNLDKIPDKSSFHGVIQFQYDYSNTWLLVDSNTKNCIIIDPTIESMDRIASFIQCRNLSVQAVLDTHSHADHESSRKKLLNKLNLIDNSNDILGWPGDENILLFNSNEWEIERLGTPGHTKDSVSYLVYNKTNEEKLEFVFVGDTILTGGLGRTDFGISAVNQFYNTLHLLNKKFDDNVLLCPAHDYNNSFATTWGVEKNTNKLLEKAINPFNVMSLNEFCEEKKLIDSELCSNKVQGKIICGLIQSSVHIEDKSEPTINPEKLNNEDFILIDIRDKTESLLFKDWNIFGIEFEPISIPMIQITNLMIDLLQKKSNFLNKKIVLLCSTGNRSLYIAKSFRRMGFQNVWSINGGVAFSRLRSDEKLNNDF</sequence>
<evidence type="ECO:0000256" key="9">
    <source>
        <dbReference type="RuleBase" id="RU004504"/>
    </source>
</evidence>
<dbReference type="PANTHER" id="PTHR11601">
    <property type="entry name" value="CYSTEINE DESULFURYLASE FAMILY MEMBER"/>
    <property type="match status" value="1"/>
</dbReference>
<keyword evidence="12" id="KW-1185">Reference proteome</keyword>
<evidence type="ECO:0000259" key="10">
    <source>
        <dbReference type="PROSITE" id="PS50206"/>
    </source>
</evidence>
<dbReference type="InterPro" id="IPR015422">
    <property type="entry name" value="PyrdxlP-dep_Trfase_small"/>
</dbReference>
<dbReference type="CDD" id="cd00158">
    <property type="entry name" value="RHOD"/>
    <property type="match status" value="1"/>
</dbReference>
<dbReference type="InterPro" id="IPR015424">
    <property type="entry name" value="PyrdxlP-dep_Trfase"/>
</dbReference>
<gene>
    <name evidence="11" type="ORF">GCL60_07340</name>
</gene>
<comment type="catalytic activity">
    <reaction evidence="8">
        <text>(sulfur carrier)-H + L-cysteine = (sulfur carrier)-SH + L-alanine</text>
        <dbReference type="Rhea" id="RHEA:43892"/>
        <dbReference type="Rhea" id="RHEA-COMP:14737"/>
        <dbReference type="Rhea" id="RHEA-COMP:14739"/>
        <dbReference type="ChEBI" id="CHEBI:29917"/>
        <dbReference type="ChEBI" id="CHEBI:35235"/>
        <dbReference type="ChEBI" id="CHEBI:57972"/>
        <dbReference type="ChEBI" id="CHEBI:64428"/>
        <dbReference type="EC" id="2.8.1.7"/>
    </reaction>
</comment>
<dbReference type="Proteomes" id="UP000437748">
    <property type="component" value="Unassembled WGS sequence"/>
</dbReference>
<dbReference type="AlphaFoldDB" id="A0A6N6VVA3"/>
<reference evidence="11 12" key="1">
    <citation type="submission" date="2019-10" db="EMBL/GenBank/DDBJ databases">
        <title>New species of Slilvanegrellaceae.</title>
        <authorList>
            <person name="Pitt A."/>
            <person name="Hahn M.W."/>
        </authorList>
    </citation>
    <scope>NUCLEOTIDE SEQUENCE [LARGE SCALE GENOMIC DNA]</scope>
    <source>
        <strain evidence="11 12">SP-Ram-0.45-NSY-1</strain>
    </source>
</reference>
<protein>
    <recommendedName>
        <fullName evidence="3">cysteine desulfurase</fullName>
        <ecNumber evidence="3">2.8.1.7</ecNumber>
    </recommendedName>
</protein>
<keyword evidence="5" id="KW-0663">Pyridoxal phosphate</keyword>
<dbReference type="InterPro" id="IPR001763">
    <property type="entry name" value="Rhodanese-like_dom"/>
</dbReference>
<dbReference type="PANTHER" id="PTHR11601:SF34">
    <property type="entry name" value="CYSTEINE DESULFURASE"/>
    <property type="match status" value="1"/>
</dbReference>
<evidence type="ECO:0000256" key="8">
    <source>
        <dbReference type="ARBA" id="ARBA00050776"/>
    </source>
</evidence>
<dbReference type="Gene3D" id="3.90.1150.10">
    <property type="entry name" value="Aspartate Aminotransferase, domain 1"/>
    <property type="match status" value="1"/>
</dbReference>
<keyword evidence="4" id="KW-0479">Metal-binding</keyword>
<dbReference type="SMART" id="SM00849">
    <property type="entry name" value="Lactamase_B"/>
    <property type="match status" value="1"/>
</dbReference>
<dbReference type="InterPro" id="IPR020578">
    <property type="entry name" value="Aminotrans_V_PyrdxlP_BS"/>
</dbReference>
<dbReference type="InterPro" id="IPR001279">
    <property type="entry name" value="Metallo-B-lactamas"/>
</dbReference>
<comment type="cofactor">
    <cofactor evidence="1 9">
        <name>pyridoxal 5'-phosphate</name>
        <dbReference type="ChEBI" id="CHEBI:597326"/>
    </cofactor>
</comment>
<keyword evidence="6" id="KW-0408">Iron</keyword>
<dbReference type="GO" id="GO:0051536">
    <property type="term" value="F:iron-sulfur cluster binding"/>
    <property type="evidence" value="ECO:0007669"/>
    <property type="project" value="UniProtKB-KW"/>
</dbReference>
<dbReference type="InterPro" id="IPR015421">
    <property type="entry name" value="PyrdxlP-dep_Trfase_major"/>
</dbReference>
<evidence type="ECO:0000256" key="4">
    <source>
        <dbReference type="ARBA" id="ARBA00022723"/>
    </source>
</evidence>
<keyword evidence="7" id="KW-0411">Iron-sulfur</keyword>
<proteinExistence type="inferred from homology"/>
<dbReference type="GO" id="GO:0008483">
    <property type="term" value="F:transaminase activity"/>
    <property type="evidence" value="ECO:0007669"/>
    <property type="project" value="UniProtKB-KW"/>
</dbReference>